<dbReference type="PANTHER" id="PTHR43358:SF4">
    <property type="entry name" value="ALPHA_BETA HYDROLASE FOLD-1 DOMAIN-CONTAINING PROTEIN"/>
    <property type="match status" value="1"/>
</dbReference>
<keyword evidence="4" id="KW-1185">Reference proteome</keyword>
<dbReference type="GO" id="GO:0016787">
    <property type="term" value="F:hydrolase activity"/>
    <property type="evidence" value="ECO:0007669"/>
    <property type="project" value="UniProtKB-KW"/>
</dbReference>
<reference evidence="3 4" key="1">
    <citation type="journal article" date="2003" name="Int. J. Syst. Evol. Microbiol.">
        <title>Virgibacillus carmonensis sp. nov., Virgibacillus necropolis sp. nov. and Virgibacillus picturae sp. nov., three novel species isolated from deteriorated mural paintings, transfer of the species of the genus salibacillus to Virgibacillus, as Virgibacillus marismortui comb. nov. and Virgibacillus salexigens comb. nov., and emended description of the genus Virgibacillus.</title>
        <authorList>
            <person name="Heyrman J."/>
            <person name="Logan N.A."/>
            <person name="Busse H.J."/>
            <person name="Balcaen A."/>
            <person name="Lebbe L."/>
            <person name="Rodriguez-Diaz M."/>
            <person name="Swings J."/>
            <person name="De Vos P."/>
        </authorList>
    </citation>
    <scope>NUCLEOTIDE SEQUENCE [LARGE SCALE GENOMIC DNA]</scope>
    <source>
        <strain evidence="3 4">LMG 19488</strain>
    </source>
</reference>
<keyword evidence="1" id="KW-0472">Membrane</keyword>
<sequence>MFVKKKRWLKLLIGILSILVIINIVASFYFYNLAIERNTKDFLQGNDDLEVSAEAMEVFTEGDWHDWVEKQDFKRWEISSFDNLELNGYFLPAKEPTNKTVILAHGYLGSGLDMGLYGQYYYEELGYNILMPDARGHGESEGDYIGFGWHDRLDYVKWINLVKENLGNNSEIVLHGVSMGAATVLMTSGEDLPDNVKAIVADSAYTSVEDLFAYQMKRMYHLPKFPFLTSTSFVTDIKAGYNFDEASALKQVKKTDIPILYYHGNADTFVPTEMAYELAENTASPSEIMTIDDAGHGEGFVVEKEAYVQKLNEFLGKYVE</sequence>
<evidence type="ECO:0000313" key="3">
    <source>
        <dbReference type="EMBL" id="ASN06657.1"/>
    </source>
</evidence>
<dbReference type="EMBL" id="CP022437">
    <property type="protein sequence ID" value="ASN06657.1"/>
    <property type="molecule type" value="Genomic_DNA"/>
</dbReference>
<name>A0A221MG80_9BACI</name>
<dbReference type="OrthoDB" id="9776685at2"/>
<keyword evidence="1" id="KW-1133">Transmembrane helix</keyword>
<evidence type="ECO:0000313" key="4">
    <source>
        <dbReference type="Proteomes" id="UP000204391"/>
    </source>
</evidence>
<dbReference type="Proteomes" id="UP000204391">
    <property type="component" value="Chromosome"/>
</dbReference>
<dbReference type="InterPro" id="IPR000073">
    <property type="entry name" value="AB_hydrolase_1"/>
</dbReference>
<dbReference type="KEGG" id="vne:CFK40_17335"/>
<accession>A0A221MG80</accession>
<feature type="domain" description="AB hydrolase-1" evidence="2">
    <location>
        <begin position="100"/>
        <end position="207"/>
    </location>
</feature>
<evidence type="ECO:0000256" key="1">
    <source>
        <dbReference type="SAM" id="Phobius"/>
    </source>
</evidence>
<dbReference type="InterPro" id="IPR052920">
    <property type="entry name" value="DNA-binding_regulatory"/>
</dbReference>
<keyword evidence="3" id="KW-0378">Hydrolase</keyword>
<keyword evidence="1" id="KW-0812">Transmembrane</keyword>
<feature type="transmembrane region" description="Helical" evidence="1">
    <location>
        <begin position="12"/>
        <end position="31"/>
    </location>
</feature>
<dbReference type="PANTHER" id="PTHR43358">
    <property type="entry name" value="ALPHA/BETA-HYDROLASE"/>
    <property type="match status" value="1"/>
</dbReference>
<dbReference type="SUPFAM" id="SSF53474">
    <property type="entry name" value="alpha/beta-Hydrolases"/>
    <property type="match status" value="1"/>
</dbReference>
<protein>
    <submittedName>
        <fullName evidence="3">Alpha/beta hydrolase</fullName>
    </submittedName>
</protein>
<gene>
    <name evidence="3" type="ORF">CFK40_17335</name>
</gene>
<proteinExistence type="predicted"/>
<dbReference type="AlphaFoldDB" id="A0A221MG80"/>
<dbReference type="InterPro" id="IPR029058">
    <property type="entry name" value="AB_hydrolase_fold"/>
</dbReference>
<dbReference type="Pfam" id="PF00561">
    <property type="entry name" value="Abhydrolase_1"/>
    <property type="match status" value="1"/>
</dbReference>
<evidence type="ECO:0000259" key="2">
    <source>
        <dbReference type="Pfam" id="PF00561"/>
    </source>
</evidence>
<organism evidence="3 4">
    <name type="scientific">Virgibacillus necropolis</name>
    <dbReference type="NCBI Taxonomy" id="163877"/>
    <lineage>
        <taxon>Bacteria</taxon>
        <taxon>Bacillati</taxon>
        <taxon>Bacillota</taxon>
        <taxon>Bacilli</taxon>
        <taxon>Bacillales</taxon>
        <taxon>Bacillaceae</taxon>
        <taxon>Virgibacillus</taxon>
    </lineage>
</organism>
<dbReference type="Gene3D" id="3.40.50.1820">
    <property type="entry name" value="alpha/beta hydrolase"/>
    <property type="match status" value="1"/>
</dbReference>